<gene>
    <name evidence="3" type="ORF">NS220_16440</name>
</gene>
<organism evidence="3 4">
    <name type="scientific">Microbacterium testaceum</name>
    <name type="common">Aureobacterium testaceum</name>
    <name type="synonym">Brevibacterium testaceum</name>
    <dbReference type="NCBI Taxonomy" id="2033"/>
    <lineage>
        <taxon>Bacteria</taxon>
        <taxon>Bacillati</taxon>
        <taxon>Actinomycetota</taxon>
        <taxon>Actinomycetes</taxon>
        <taxon>Micrococcales</taxon>
        <taxon>Microbacteriaceae</taxon>
        <taxon>Microbacterium</taxon>
    </lineage>
</organism>
<keyword evidence="2" id="KW-0812">Transmembrane</keyword>
<feature type="transmembrane region" description="Helical" evidence="2">
    <location>
        <begin position="61"/>
        <end position="84"/>
    </location>
</feature>
<protein>
    <submittedName>
        <fullName evidence="3">Uncharacterized protein</fullName>
    </submittedName>
</protein>
<evidence type="ECO:0000313" key="3">
    <source>
        <dbReference type="EMBL" id="KTR88253.1"/>
    </source>
</evidence>
<keyword evidence="2" id="KW-1133">Transmembrane helix</keyword>
<feature type="region of interest" description="Disordered" evidence="1">
    <location>
        <begin position="296"/>
        <end position="318"/>
    </location>
</feature>
<comment type="caution">
    <text evidence="3">The sequence shown here is derived from an EMBL/GenBank/DDBJ whole genome shotgun (WGS) entry which is preliminary data.</text>
</comment>
<evidence type="ECO:0000256" key="2">
    <source>
        <dbReference type="SAM" id="Phobius"/>
    </source>
</evidence>
<feature type="transmembrane region" description="Helical" evidence="2">
    <location>
        <begin position="147"/>
        <end position="170"/>
    </location>
</feature>
<dbReference type="AlphaFoldDB" id="A0A147ET51"/>
<feature type="transmembrane region" description="Helical" evidence="2">
    <location>
        <begin position="6"/>
        <end position="23"/>
    </location>
</feature>
<accession>A0A147ET51</accession>
<dbReference type="OrthoDB" id="5083980at2"/>
<feature type="transmembrane region" description="Helical" evidence="2">
    <location>
        <begin position="91"/>
        <end position="110"/>
    </location>
</feature>
<proteinExistence type="predicted"/>
<dbReference type="Proteomes" id="UP000075025">
    <property type="component" value="Unassembled WGS sequence"/>
</dbReference>
<evidence type="ECO:0000313" key="4">
    <source>
        <dbReference type="Proteomes" id="UP000075025"/>
    </source>
</evidence>
<name>A0A147ET51_MICTE</name>
<feature type="transmembrane region" description="Helical" evidence="2">
    <location>
        <begin position="116"/>
        <end position="135"/>
    </location>
</feature>
<sequence length="318" mass="33328">MLLSIAVLVMCTLVGAGVIAVIMPRLDAPPPLPDFLRLSAISGILAIGCAALYIIRYNGGGMTSLVSADATMVLSPALFAVALHPPGRRRIPSVLVAIVTAAVIVGSAVLPTDVSLLVKVAALTLVVGLASAGALRATFLPLSARRALAASTALYAVFSFLRLLVALAPVPFPEGVIVAFSPATSALVAIATIGLAVGGIALGRSPSSDPHPTGRTRRRVVICGWRDAQRTFGRDKLAAIVAELRLAARQLDASSVDAWHGVEIGASTGFSALHQHLSVSYGWRAAELDLLCDEPPRTWGRSPSEEHRRDVHRRGERR</sequence>
<dbReference type="PATRIC" id="fig|2033.6.peg.852"/>
<reference evidence="3 4" key="1">
    <citation type="journal article" date="2016" name="Front. Microbiol.">
        <title>Genomic Resource of Rice Seed Associated Bacteria.</title>
        <authorList>
            <person name="Midha S."/>
            <person name="Bansal K."/>
            <person name="Sharma S."/>
            <person name="Kumar N."/>
            <person name="Patil P.P."/>
            <person name="Chaudhry V."/>
            <person name="Patil P.B."/>
        </authorList>
    </citation>
    <scope>NUCLEOTIDE SEQUENCE [LARGE SCALE GENOMIC DNA]</scope>
    <source>
        <strain evidence="3 4">NS220</strain>
    </source>
</reference>
<keyword evidence="2" id="KW-0472">Membrane</keyword>
<dbReference type="RefSeq" id="WP_058625082.1">
    <property type="nucleotide sequence ID" value="NZ_LDRT01000142.1"/>
</dbReference>
<feature type="transmembrane region" description="Helical" evidence="2">
    <location>
        <begin position="176"/>
        <end position="202"/>
    </location>
</feature>
<dbReference type="EMBL" id="LDRT01000142">
    <property type="protein sequence ID" value="KTR88253.1"/>
    <property type="molecule type" value="Genomic_DNA"/>
</dbReference>
<feature type="transmembrane region" description="Helical" evidence="2">
    <location>
        <begin position="35"/>
        <end position="55"/>
    </location>
</feature>
<evidence type="ECO:0000256" key="1">
    <source>
        <dbReference type="SAM" id="MobiDB-lite"/>
    </source>
</evidence>